<reference evidence="15 16" key="1">
    <citation type="submission" date="2018-05" db="EMBL/GenBank/DDBJ databases">
        <title>Genomic Encyclopedia of Type Strains, Phase IV (KMG-IV): sequencing the most valuable type-strain genomes for metagenomic binning, comparative biology and taxonomic classification.</title>
        <authorList>
            <person name="Goeker M."/>
        </authorList>
    </citation>
    <scope>NUCLEOTIDE SEQUENCE [LARGE SCALE GENOMIC DNA]</scope>
    <source>
        <strain evidence="15 16">DSM 24906</strain>
    </source>
</reference>
<evidence type="ECO:0000256" key="7">
    <source>
        <dbReference type="ARBA" id="ARBA00023027"/>
    </source>
</evidence>
<dbReference type="PANTHER" id="PTHR20836">
    <property type="entry name" value="DIHYDRODIPICOLINATE REDUCTASE"/>
    <property type="match status" value="1"/>
</dbReference>
<evidence type="ECO:0000259" key="14">
    <source>
        <dbReference type="Pfam" id="PF05173"/>
    </source>
</evidence>
<dbReference type="EMBL" id="QGGI01000006">
    <property type="protein sequence ID" value="PWJ95266.1"/>
    <property type="molecule type" value="Genomic_DNA"/>
</dbReference>
<keyword evidence="8" id="KW-0457">Lysine biosynthesis</keyword>
<dbReference type="Proteomes" id="UP000245921">
    <property type="component" value="Unassembled WGS sequence"/>
</dbReference>
<keyword evidence="4" id="KW-0521">NADP</keyword>
<keyword evidence="5" id="KW-0220">Diaminopimelate biosynthesis</keyword>
<evidence type="ECO:0000259" key="13">
    <source>
        <dbReference type="Pfam" id="PF01113"/>
    </source>
</evidence>
<proteinExistence type="inferred from homology"/>
<keyword evidence="16" id="KW-1185">Reference proteome</keyword>
<dbReference type="PIRSF" id="PIRSF000161">
    <property type="entry name" value="DHPR"/>
    <property type="match status" value="1"/>
</dbReference>
<dbReference type="AlphaFoldDB" id="A0AA45C798"/>
<evidence type="ECO:0000313" key="15">
    <source>
        <dbReference type="EMBL" id="PWJ95266.1"/>
    </source>
</evidence>
<evidence type="ECO:0000256" key="5">
    <source>
        <dbReference type="ARBA" id="ARBA00022915"/>
    </source>
</evidence>
<comment type="similarity">
    <text evidence="1">Belongs to the DapB family.</text>
</comment>
<dbReference type="Gene3D" id="3.40.50.720">
    <property type="entry name" value="NAD(P)-binding Rossmann-like Domain"/>
    <property type="match status" value="2"/>
</dbReference>
<dbReference type="Gene3D" id="3.30.360.10">
    <property type="entry name" value="Dihydrodipicolinate Reductase, domain 2"/>
    <property type="match status" value="2"/>
</dbReference>
<comment type="catalytic activity">
    <reaction evidence="12">
        <text>(S)-2,3,4,5-tetrahydrodipicolinate + NAD(+) + H2O = (2S,4S)-4-hydroxy-2,3,4,5-tetrahydrodipicolinate + NADH + H(+)</text>
        <dbReference type="Rhea" id="RHEA:35323"/>
        <dbReference type="ChEBI" id="CHEBI:15377"/>
        <dbReference type="ChEBI" id="CHEBI:15378"/>
        <dbReference type="ChEBI" id="CHEBI:16845"/>
        <dbReference type="ChEBI" id="CHEBI:57540"/>
        <dbReference type="ChEBI" id="CHEBI:57945"/>
        <dbReference type="ChEBI" id="CHEBI:67139"/>
        <dbReference type="EC" id="1.17.1.8"/>
    </reaction>
</comment>
<dbReference type="InterPro" id="IPR022663">
    <property type="entry name" value="DapB_C"/>
</dbReference>
<dbReference type="GO" id="GO:0005829">
    <property type="term" value="C:cytosol"/>
    <property type="evidence" value="ECO:0007669"/>
    <property type="project" value="TreeGrafter"/>
</dbReference>
<evidence type="ECO:0000256" key="3">
    <source>
        <dbReference type="ARBA" id="ARBA00022605"/>
    </source>
</evidence>
<keyword evidence="3" id="KW-0028">Amino-acid biosynthesis</keyword>
<evidence type="ECO:0000256" key="9">
    <source>
        <dbReference type="ARBA" id="ARBA00037922"/>
    </source>
</evidence>
<dbReference type="InterPro" id="IPR022664">
    <property type="entry name" value="DapB_N_CS"/>
</dbReference>
<feature type="domain" description="Dihydrodipicolinate reductase N-terminal" evidence="13">
    <location>
        <begin position="1"/>
        <end position="98"/>
    </location>
</feature>
<dbReference type="EC" id="1.17.1.8" evidence="10"/>
<keyword evidence="7" id="KW-0520">NAD</keyword>
<keyword evidence="2" id="KW-0963">Cytoplasm</keyword>
<organism evidence="15 16">
    <name type="scientific">Oceanotoga teriensis</name>
    <dbReference type="NCBI Taxonomy" id="515440"/>
    <lineage>
        <taxon>Bacteria</taxon>
        <taxon>Thermotogati</taxon>
        <taxon>Thermotogota</taxon>
        <taxon>Thermotogae</taxon>
        <taxon>Petrotogales</taxon>
        <taxon>Petrotogaceae</taxon>
        <taxon>Oceanotoga</taxon>
    </lineage>
</organism>
<evidence type="ECO:0000256" key="1">
    <source>
        <dbReference type="ARBA" id="ARBA00006642"/>
    </source>
</evidence>
<dbReference type="InterPro" id="IPR036291">
    <property type="entry name" value="NAD(P)-bd_dom_sf"/>
</dbReference>
<gene>
    <name evidence="15" type="ORF">C7380_10674</name>
</gene>
<dbReference type="GO" id="GO:0009089">
    <property type="term" value="P:lysine biosynthetic process via diaminopimelate"/>
    <property type="evidence" value="ECO:0007669"/>
    <property type="project" value="InterPro"/>
</dbReference>
<evidence type="ECO:0000256" key="4">
    <source>
        <dbReference type="ARBA" id="ARBA00022857"/>
    </source>
</evidence>
<evidence type="ECO:0000256" key="12">
    <source>
        <dbReference type="ARBA" id="ARBA00049396"/>
    </source>
</evidence>
<accession>A0AA45C798</accession>
<dbReference type="PROSITE" id="PS01298">
    <property type="entry name" value="DAPB"/>
    <property type="match status" value="1"/>
</dbReference>
<evidence type="ECO:0000256" key="6">
    <source>
        <dbReference type="ARBA" id="ARBA00023002"/>
    </source>
</evidence>
<evidence type="ECO:0000256" key="11">
    <source>
        <dbReference type="ARBA" id="ARBA00049080"/>
    </source>
</evidence>
<dbReference type="RefSeq" id="WP_109604514.1">
    <property type="nucleotide sequence ID" value="NZ_JAMHJO010000006.1"/>
</dbReference>
<dbReference type="GO" id="GO:0019877">
    <property type="term" value="P:diaminopimelate biosynthetic process"/>
    <property type="evidence" value="ECO:0007669"/>
    <property type="project" value="UniProtKB-KW"/>
</dbReference>
<name>A0AA45C798_9BACT</name>
<dbReference type="PANTHER" id="PTHR20836:SF0">
    <property type="entry name" value="4-HYDROXY-TETRAHYDRODIPICOLINATE REDUCTASE 1, CHLOROPLASTIC-RELATED"/>
    <property type="match status" value="1"/>
</dbReference>
<dbReference type="Pfam" id="PF01113">
    <property type="entry name" value="DapB_N"/>
    <property type="match status" value="1"/>
</dbReference>
<comment type="caution">
    <text evidence="15">The sequence shown here is derived from an EMBL/GenBank/DDBJ whole genome shotgun (WGS) entry which is preliminary data.</text>
</comment>
<evidence type="ECO:0000256" key="2">
    <source>
        <dbReference type="ARBA" id="ARBA00022490"/>
    </source>
</evidence>
<dbReference type="InterPro" id="IPR000846">
    <property type="entry name" value="DapB_N"/>
</dbReference>
<evidence type="ECO:0000313" key="16">
    <source>
        <dbReference type="Proteomes" id="UP000245921"/>
    </source>
</evidence>
<dbReference type="GO" id="GO:0008839">
    <property type="term" value="F:4-hydroxy-tetrahydrodipicolinate reductase"/>
    <property type="evidence" value="ECO:0007669"/>
    <property type="project" value="UniProtKB-EC"/>
</dbReference>
<evidence type="ECO:0000256" key="8">
    <source>
        <dbReference type="ARBA" id="ARBA00023154"/>
    </source>
</evidence>
<protein>
    <recommendedName>
        <fullName evidence="10">4-hydroxy-tetrahydrodipicolinate reductase</fullName>
        <ecNumber evidence="10">1.17.1.8</ecNumber>
    </recommendedName>
</protein>
<evidence type="ECO:0000256" key="10">
    <source>
        <dbReference type="ARBA" id="ARBA00038983"/>
    </source>
</evidence>
<keyword evidence="6" id="KW-0560">Oxidoreductase</keyword>
<dbReference type="SUPFAM" id="SSF51735">
    <property type="entry name" value="NAD(P)-binding Rossmann-fold domains"/>
    <property type="match status" value="1"/>
</dbReference>
<dbReference type="InterPro" id="IPR023940">
    <property type="entry name" value="DHDPR_bac"/>
</dbReference>
<dbReference type="SUPFAM" id="SSF55347">
    <property type="entry name" value="Glyceraldehyde-3-phosphate dehydrogenase-like, C-terminal domain"/>
    <property type="match status" value="1"/>
</dbReference>
<comment type="catalytic activity">
    <reaction evidence="11">
        <text>(S)-2,3,4,5-tetrahydrodipicolinate + NADP(+) + H2O = (2S,4S)-4-hydroxy-2,3,4,5-tetrahydrodipicolinate + NADPH + H(+)</text>
        <dbReference type="Rhea" id="RHEA:35331"/>
        <dbReference type="ChEBI" id="CHEBI:15377"/>
        <dbReference type="ChEBI" id="CHEBI:15378"/>
        <dbReference type="ChEBI" id="CHEBI:16845"/>
        <dbReference type="ChEBI" id="CHEBI:57783"/>
        <dbReference type="ChEBI" id="CHEBI:58349"/>
        <dbReference type="ChEBI" id="CHEBI:67139"/>
        <dbReference type="EC" id="1.17.1.8"/>
    </reaction>
</comment>
<feature type="domain" description="Dihydrodipicolinate reductase C-terminal" evidence="14">
    <location>
        <begin position="101"/>
        <end position="212"/>
    </location>
</feature>
<sequence>MKYGLIGYKGKMGNSIKKLMDEENHQLVYKLDKNIEEEIDIPQLIIDFSNKSLIDKVIEKTQKYKSKLIIGTTALEQKDIEKLKQISQNTAIIQSYNYSIGIQLLIKAAQMINKQTLNWDKEISEIHHRFKVDKPSGTAIMIKNSLDQEINITSKRLGNVFGEHEINFSSLEEIITIKHQALTRDVFARGVLKSVNYIKDKKNGYYTFKDVMEG</sequence>
<comment type="pathway">
    <text evidence="9">Amino-acid biosynthesis; L-lysine biosynthesis via DAP pathway; (S)-tetrahydrodipicolinate from L-aspartate: step 4/4.</text>
</comment>
<dbReference type="Pfam" id="PF05173">
    <property type="entry name" value="DapB_C"/>
    <property type="match status" value="1"/>
</dbReference>